<evidence type="ECO:0000259" key="2">
    <source>
        <dbReference type="Pfam" id="PF13761"/>
    </source>
</evidence>
<reference evidence="3 4" key="1">
    <citation type="submission" date="2019-11" db="EMBL/GenBank/DDBJ databases">
        <title>Genome analysis of Rhizobacterium cereale a novel genus and species isolated from maize roots in North Spain.</title>
        <authorList>
            <person name="Menendez E."/>
            <person name="Flores-Felix J.D."/>
            <person name="Ramirez-Bahena M.-H."/>
            <person name="Igual J.M."/>
            <person name="Garcia-Fraile P."/>
            <person name="Peix A."/>
            <person name="Velazquez E."/>
        </authorList>
    </citation>
    <scope>NUCLEOTIDE SEQUENCE [LARGE SCALE GENOMIC DNA]</scope>
    <source>
        <strain evidence="3 4">RZME27</strain>
    </source>
</reference>
<evidence type="ECO:0000259" key="1">
    <source>
        <dbReference type="Pfam" id="PF03435"/>
    </source>
</evidence>
<name>A0A6A8AKP8_9HYPH</name>
<protein>
    <submittedName>
        <fullName evidence="3">SDR family NAD(P)-dependent oxidoreductase</fullName>
    </submittedName>
</protein>
<dbReference type="InterPro" id="IPR036291">
    <property type="entry name" value="NAD(P)-bd_dom_sf"/>
</dbReference>
<evidence type="ECO:0000313" key="3">
    <source>
        <dbReference type="EMBL" id="MQY49746.1"/>
    </source>
</evidence>
<organism evidence="3 4">
    <name type="scientific">Endobacterium cereale</name>
    <dbReference type="NCBI Taxonomy" id="2663029"/>
    <lineage>
        <taxon>Bacteria</taxon>
        <taxon>Pseudomonadati</taxon>
        <taxon>Pseudomonadota</taxon>
        <taxon>Alphaproteobacteria</taxon>
        <taxon>Hyphomicrobiales</taxon>
        <taxon>Rhizobiaceae</taxon>
        <taxon>Endobacterium</taxon>
    </lineage>
</organism>
<gene>
    <name evidence="3" type="ORF">GAO09_27340</name>
</gene>
<feature type="domain" description="DUF4166" evidence="2">
    <location>
        <begin position="386"/>
        <end position="540"/>
    </location>
</feature>
<dbReference type="InterPro" id="IPR005097">
    <property type="entry name" value="Sacchrp_dh_NADP-bd"/>
</dbReference>
<dbReference type="PANTHER" id="PTHR43796">
    <property type="entry name" value="CARBOXYNORSPERMIDINE SYNTHASE"/>
    <property type="match status" value="1"/>
</dbReference>
<feature type="domain" description="Saccharopine dehydrogenase NADP binding" evidence="1">
    <location>
        <begin position="7"/>
        <end position="125"/>
    </location>
</feature>
<dbReference type="Pfam" id="PF13761">
    <property type="entry name" value="DUF4166"/>
    <property type="match status" value="1"/>
</dbReference>
<dbReference type="Proteomes" id="UP000435138">
    <property type="component" value="Unassembled WGS sequence"/>
</dbReference>
<dbReference type="PANTHER" id="PTHR43796:SF2">
    <property type="entry name" value="CARBOXYNORSPERMIDINE SYNTHASE"/>
    <property type="match status" value="1"/>
</dbReference>
<dbReference type="Pfam" id="PF03435">
    <property type="entry name" value="Sacchrp_dh_NADP"/>
    <property type="match status" value="1"/>
</dbReference>
<accession>A0A6A8AKP8</accession>
<dbReference type="Gene3D" id="3.40.50.720">
    <property type="entry name" value="NAD(P)-binding Rossmann-like Domain"/>
    <property type="match status" value="1"/>
</dbReference>
<keyword evidence="4" id="KW-1185">Reference proteome</keyword>
<dbReference type="RefSeq" id="WP_153359798.1">
    <property type="nucleotide sequence ID" value="NZ_JAYKOO010000001.1"/>
</dbReference>
<sequence>MAHEKVVLVLGGYGGFGGRLSRRLANDGWAVLVAGRNLETGRAFAAELANAQAIKADREQDLTPILQTYRPFLLIDAAGPFQDSDYRVAKACMTCGVHYIDLADARAFVGGIAVLDDQTRAAGIVVLSGASSVPAMSGAVVEELAQGMDDVCSVSMAISASNRATAGASVAAAILSYVGKPIRLWRAKRWRHVTGWHSLKRVRYVVEGRACISRLVALSDVPDHDIVPATVKGKPATIFRAGPEFALQLLVLWFLSWPVKWGWVSSLSPLARWLRPLQAFSANLGSDRSAMMVEVKGRQDEVFIGRRWTLIAEDGHGPEIPTMAAQLLANCLADGKLPAGARSAARQLSLGDFDPLLDRLSTYRQIDHRTYLPVYRRVMGEAYDVLPKLMRDMHDVFGSAGAAGFATVTRGRSLMARLVATIMRFPPEGEHRLHVSFEEESGVERWTRDFDGHTFVSELSQSGRHLVERFGPMRFHFDLPSDEVGLTMIMRKWSVLRVPMPLFLAPKSVAREWADGEDFWFDVPIALPLIGDVVHYRGRLRRL</sequence>
<comment type="caution">
    <text evidence="3">The sequence shown here is derived from an EMBL/GenBank/DDBJ whole genome shotgun (WGS) entry which is preliminary data.</text>
</comment>
<dbReference type="AlphaFoldDB" id="A0A6A8AKP8"/>
<evidence type="ECO:0000313" key="4">
    <source>
        <dbReference type="Proteomes" id="UP000435138"/>
    </source>
</evidence>
<dbReference type="SUPFAM" id="SSF51735">
    <property type="entry name" value="NAD(P)-binding Rossmann-fold domains"/>
    <property type="match status" value="1"/>
</dbReference>
<proteinExistence type="predicted"/>
<dbReference type="InterPro" id="IPR025311">
    <property type="entry name" value="DUF4166"/>
</dbReference>
<dbReference type="EMBL" id="WIXI01000051">
    <property type="protein sequence ID" value="MQY49746.1"/>
    <property type="molecule type" value="Genomic_DNA"/>
</dbReference>